<dbReference type="Proteomes" id="UP000615455">
    <property type="component" value="Unassembled WGS sequence"/>
</dbReference>
<reference evidence="2" key="1">
    <citation type="journal article" date="2019" name="Int. J. Syst. Evol. Microbiol.">
        <title>The Global Catalogue of Microorganisms (GCM) 10K type strain sequencing project: providing services to taxonomists for standard genome sequencing and annotation.</title>
        <authorList>
            <consortium name="The Broad Institute Genomics Platform"/>
            <consortium name="The Broad Institute Genome Sequencing Center for Infectious Disease"/>
            <person name="Wu L."/>
            <person name="Ma J."/>
        </authorList>
    </citation>
    <scope>NUCLEOTIDE SEQUENCE [LARGE SCALE GENOMIC DNA]</scope>
    <source>
        <strain evidence="2">CGMCC 1.15043</strain>
    </source>
</reference>
<accession>A0ABQ1F9H5</accession>
<dbReference type="EMBL" id="BMHE01000042">
    <property type="protein sequence ID" value="GGA02595.1"/>
    <property type="molecule type" value="Genomic_DNA"/>
</dbReference>
<gene>
    <name evidence="1" type="ORF">GCM10008018_55920</name>
</gene>
<comment type="caution">
    <text evidence="1">The sequence shown here is derived from an EMBL/GenBank/DDBJ whole genome shotgun (WGS) entry which is preliminary data.</text>
</comment>
<proteinExistence type="predicted"/>
<protein>
    <recommendedName>
        <fullName evidence="3">DUF2642 domain-containing protein</fullName>
    </recommendedName>
</protein>
<keyword evidence="2" id="KW-1185">Reference proteome</keyword>
<evidence type="ECO:0008006" key="3">
    <source>
        <dbReference type="Google" id="ProtNLM"/>
    </source>
</evidence>
<evidence type="ECO:0000313" key="1">
    <source>
        <dbReference type="EMBL" id="GGA02595.1"/>
    </source>
</evidence>
<name>A0ABQ1F9H5_9BACL</name>
<organism evidence="1 2">
    <name type="scientific">Paenibacillus marchantiophytorum</name>
    <dbReference type="NCBI Taxonomy" id="1619310"/>
    <lineage>
        <taxon>Bacteria</taxon>
        <taxon>Bacillati</taxon>
        <taxon>Bacillota</taxon>
        <taxon>Bacilli</taxon>
        <taxon>Bacillales</taxon>
        <taxon>Paenibacillaceae</taxon>
        <taxon>Paenibacillus</taxon>
    </lineage>
</organism>
<sequence length="64" mass="7574">MPKQRQLIEPSDFERMRVFQQPISVFIHDEIIGENVRIQSHDAEFVFSTTGERYVKADCKFLSK</sequence>
<evidence type="ECO:0000313" key="2">
    <source>
        <dbReference type="Proteomes" id="UP000615455"/>
    </source>
</evidence>